<dbReference type="Gene3D" id="3.40.50.300">
    <property type="entry name" value="P-loop containing nucleotide triphosphate hydrolases"/>
    <property type="match status" value="1"/>
</dbReference>
<dbReference type="InterPro" id="IPR027417">
    <property type="entry name" value="P-loop_NTPase"/>
</dbReference>
<dbReference type="GO" id="GO:0005524">
    <property type="term" value="F:ATP binding"/>
    <property type="evidence" value="ECO:0007669"/>
    <property type="project" value="UniProtKB-KW"/>
</dbReference>
<evidence type="ECO:0000256" key="4">
    <source>
        <dbReference type="ARBA" id="ARBA00022840"/>
    </source>
</evidence>
<dbReference type="InterPro" id="IPR017871">
    <property type="entry name" value="ABC_transporter-like_CS"/>
</dbReference>
<protein>
    <submittedName>
        <fullName evidence="6">Peptide/nickel transport system ATP-binding protein</fullName>
    </submittedName>
</protein>
<dbReference type="PROSITE" id="PS00211">
    <property type="entry name" value="ABC_TRANSPORTER_1"/>
    <property type="match status" value="1"/>
</dbReference>
<evidence type="ECO:0000259" key="5">
    <source>
        <dbReference type="PROSITE" id="PS50893"/>
    </source>
</evidence>
<dbReference type="InterPro" id="IPR050319">
    <property type="entry name" value="ABC_transp_ATP-bind"/>
</dbReference>
<dbReference type="EMBL" id="FNBP01000001">
    <property type="protein sequence ID" value="SDF11875.1"/>
    <property type="molecule type" value="Genomic_DNA"/>
</dbReference>
<organism evidence="6 7">
    <name type="scientific">Sulfitobacter delicatus</name>
    <dbReference type="NCBI Taxonomy" id="218672"/>
    <lineage>
        <taxon>Bacteria</taxon>
        <taxon>Pseudomonadati</taxon>
        <taxon>Pseudomonadota</taxon>
        <taxon>Alphaproteobacteria</taxon>
        <taxon>Rhodobacterales</taxon>
        <taxon>Roseobacteraceae</taxon>
        <taxon>Sulfitobacter</taxon>
    </lineage>
</organism>
<dbReference type="STRING" id="218672.SAMN04489759_101390"/>
<keyword evidence="2" id="KW-0813">Transport</keyword>
<feature type="domain" description="ABC transporter" evidence="5">
    <location>
        <begin position="7"/>
        <end position="255"/>
    </location>
</feature>
<keyword evidence="4 6" id="KW-0067">ATP-binding</keyword>
<accession>A0A1G7IGX5</accession>
<dbReference type="SUPFAM" id="SSF52540">
    <property type="entry name" value="P-loop containing nucleoside triphosphate hydrolases"/>
    <property type="match status" value="1"/>
</dbReference>
<dbReference type="RefSeq" id="WP_093738602.1">
    <property type="nucleotide sequence ID" value="NZ_FNBP01000001.1"/>
</dbReference>
<dbReference type="GO" id="GO:0016887">
    <property type="term" value="F:ATP hydrolysis activity"/>
    <property type="evidence" value="ECO:0007669"/>
    <property type="project" value="InterPro"/>
</dbReference>
<dbReference type="InterPro" id="IPR003439">
    <property type="entry name" value="ABC_transporter-like_ATP-bd"/>
</dbReference>
<dbReference type="GO" id="GO:0055085">
    <property type="term" value="P:transmembrane transport"/>
    <property type="evidence" value="ECO:0007669"/>
    <property type="project" value="UniProtKB-ARBA"/>
</dbReference>
<dbReference type="Pfam" id="PF00005">
    <property type="entry name" value="ABC_tran"/>
    <property type="match status" value="1"/>
</dbReference>
<evidence type="ECO:0000256" key="3">
    <source>
        <dbReference type="ARBA" id="ARBA00022741"/>
    </source>
</evidence>
<dbReference type="CDD" id="cd03257">
    <property type="entry name" value="ABC_NikE_OppD_transporters"/>
    <property type="match status" value="1"/>
</dbReference>
<comment type="similarity">
    <text evidence="1">Belongs to the ABC transporter superfamily.</text>
</comment>
<dbReference type="Proteomes" id="UP000199399">
    <property type="component" value="Unassembled WGS sequence"/>
</dbReference>
<name>A0A1G7IGX5_9RHOB</name>
<evidence type="ECO:0000256" key="1">
    <source>
        <dbReference type="ARBA" id="ARBA00005417"/>
    </source>
</evidence>
<dbReference type="PROSITE" id="PS50893">
    <property type="entry name" value="ABC_TRANSPORTER_2"/>
    <property type="match status" value="1"/>
</dbReference>
<evidence type="ECO:0000256" key="2">
    <source>
        <dbReference type="ARBA" id="ARBA00022448"/>
    </source>
</evidence>
<reference evidence="7" key="1">
    <citation type="submission" date="2016-10" db="EMBL/GenBank/DDBJ databases">
        <authorList>
            <person name="Varghese N."/>
            <person name="Submissions S."/>
        </authorList>
    </citation>
    <scope>NUCLEOTIDE SEQUENCE [LARGE SCALE GENOMIC DNA]</scope>
    <source>
        <strain evidence="7">DSM 16477</strain>
    </source>
</reference>
<gene>
    <name evidence="6" type="ORF">SAMN04489759_101390</name>
</gene>
<dbReference type="OrthoDB" id="9802264at2"/>
<evidence type="ECO:0000313" key="7">
    <source>
        <dbReference type="Proteomes" id="UP000199399"/>
    </source>
</evidence>
<dbReference type="AlphaFoldDB" id="A0A1G7IGX5"/>
<dbReference type="PANTHER" id="PTHR43776">
    <property type="entry name" value="TRANSPORT ATP-BINDING PROTEIN"/>
    <property type="match status" value="1"/>
</dbReference>
<dbReference type="InterPro" id="IPR003593">
    <property type="entry name" value="AAA+_ATPase"/>
</dbReference>
<dbReference type="SMART" id="SM00382">
    <property type="entry name" value="AAA"/>
    <property type="match status" value="1"/>
</dbReference>
<proteinExistence type="inferred from homology"/>
<dbReference type="PANTHER" id="PTHR43776:SF7">
    <property type="entry name" value="D,D-DIPEPTIDE TRANSPORT ATP-BINDING PROTEIN DDPF-RELATED"/>
    <property type="match status" value="1"/>
</dbReference>
<sequence>MTDAPLLEVRNLTRRYKLPRQSLLRRSPVLTALEGAGFSLRAGETLGVVGESGSGKSTLARLIMAFERPDAGEVLFNGSDLHALSSEELRGLRRGFQMVFQDPFGSLNPRRRIGWSIAEPLRANGEETQVTYRVAEALEQVGLHPADAGKYPHEFSGGQRQRIAIARAIITKPALLVADEAVSALDVSVQAQILNLLMDLQDDLGLGMVFISHDLAVVASICDRVLVLQHGKTLESGPAADVLRAPEHPYTKTLLKAAGAHT</sequence>
<evidence type="ECO:0000313" key="6">
    <source>
        <dbReference type="EMBL" id="SDF11875.1"/>
    </source>
</evidence>
<keyword evidence="7" id="KW-1185">Reference proteome</keyword>
<keyword evidence="3" id="KW-0547">Nucleotide-binding</keyword>